<organism evidence="3 4">
    <name type="scientific">Mycena maculata</name>
    <dbReference type="NCBI Taxonomy" id="230809"/>
    <lineage>
        <taxon>Eukaryota</taxon>
        <taxon>Fungi</taxon>
        <taxon>Dikarya</taxon>
        <taxon>Basidiomycota</taxon>
        <taxon>Agaricomycotina</taxon>
        <taxon>Agaricomycetes</taxon>
        <taxon>Agaricomycetidae</taxon>
        <taxon>Agaricales</taxon>
        <taxon>Marasmiineae</taxon>
        <taxon>Mycenaceae</taxon>
        <taxon>Mycena</taxon>
    </lineage>
</organism>
<dbReference type="Pfam" id="PF06863">
    <property type="entry name" value="DUF1254"/>
    <property type="match status" value="1"/>
</dbReference>
<evidence type="ECO:0008006" key="5">
    <source>
        <dbReference type="Google" id="ProtNLM"/>
    </source>
</evidence>
<proteinExistence type="predicted"/>
<evidence type="ECO:0000313" key="4">
    <source>
        <dbReference type="Proteomes" id="UP001215280"/>
    </source>
</evidence>
<name>A0AAD7JXU8_9AGAR</name>
<dbReference type="Pfam" id="PF06742">
    <property type="entry name" value="DUF1214"/>
    <property type="match status" value="1"/>
</dbReference>
<evidence type="ECO:0000259" key="2">
    <source>
        <dbReference type="Pfam" id="PF06863"/>
    </source>
</evidence>
<dbReference type="Gene3D" id="2.60.40.1610">
    <property type="entry name" value="Domain of unknown function DUF1254"/>
    <property type="match status" value="1"/>
</dbReference>
<dbReference type="Gene3D" id="2.60.120.600">
    <property type="entry name" value="Domain of unknown function DUF1214, C-terminal domain"/>
    <property type="match status" value="1"/>
</dbReference>
<reference evidence="3" key="1">
    <citation type="submission" date="2023-03" db="EMBL/GenBank/DDBJ databases">
        <title>Massive genome expansion in bonnet fungi (Mycena s.s.) driven by repeated elements and novel gene families across ecological guilds.</title>
        <authorList>
            <consortium name="Lawrence Berkeley National Laboratory"/>
            <person name="Harder C.B."/>
            <person name="Miyauchi S."/>
            <person name="Viragh M."/>
            <person name="Kuo A."/>
            <person name="Thoen E."/>
            <person name="Andreopoulos B."/>
            <person name="Lu D."/>
            <person name="Skrede I."/>
            <person name="Drula E."/>
            <person name="Henrissat B."/>
            <person name="Morin E."/>
            <person name="Kohler A."/>
            <person name="Barry K."/>
            <person name="LaButti K."/>
            <person name="Morin E."/>
            <person name="Salamov A."/>
            <person name="Lipzen A."/>
            <person name="Mereny Z."/>
            <person name="Hegedus B."/>
            <person name="Baldrian P."/>
            <person name="Stursova M."/>
            <person name="Weitz H."/>
            <person name="Taylor A."/>
            <person name="Grigoriev I.V."/>
            <person name="Nagy L.G."/>
            <person name="Martin F."/>
            <person name="Kauserud H."/>
        </authorList>
    </citation>
    <scope>NUCLEOTIDE SEQUENCE</scope>
    <source>
        <strain evidence="3">CBHHK188m</strain>
    </source>
</reference>
<feature type="domain" description="DUF1254" evidence="2">
    <location>
        <begin position="29"/>
        <end position="161"/>
    </location>
</feature>
<dbReference type="AlphaFoldDB" id="A0AAD7JXU8"/>
<gene>
    <name evidence="3" type="ORF">DFH07DRAFT_732793</name>
</gene>
<feature type="domain" description="DUF1214" evidence="1">
    <location>
        <begin position="307"/>
        <end position="414"/>
    </location>
</feature>
<dbReference type="InterPro" id="IPR037049">
    <property type="entry name" value="DUF1214_C_sf"/>
</dbReference>
<dbReference type="InterPro" id="IPR010679">
    <property type="entry name" value="DUF1254"/>
</dbReference>
<dbReference type="InterPro" id="IPR037050">
    <property type="entry name" value="DUF1254_sf"/>
</dbReference>
<dbReference type="EMBL" id="JARJLG010000016">
    <property type="protein sequence ID" value="KAJ7774160.1"/>
    <property type="molecule type" value="Genomic_DNA"/>
</dbReference>
<dbReference type="PANTHER" id="PTHR36509:SF2">
    <property type="entry name" value="BLL3101 PROTEIN"/>
    <property type="match status" value="1"/>
</dbReference>
<dbReference type="InterPro" id="IPR010621">
    <property type="entry name" value="DUF1214"/>
</dbReference>
<dbReference type="SUPFAM" id="SSF160935">
    <property type="entry name" value="VPA0735-like"/>
    <property type="match status" value="1"/>
</dbReference>
<comment type="caution">
    <text evidence="3">The sequence shown here is derived from an EMBL/GenBank/DDBJ whole genome shotgun (WGS) entry which is preliminary data.</text>
</comment>
<keyword evidence="4" id="KW-1185">Reference proteome</keyword>
<feature type="non-terminal residue" evidence="3">
    <location>
        <position position="440"/>
    </location>
</feature>
<dbReference type="PANTHER" id="PTHR36509">
    <property type="entry name" value="BLL3101 PROTEIN"/>
    <property type="match status" value="1"/>
</dbReference>
<sequence length="440" mass="48481">FDPQYGFPLTQYVIFADSIANKSGERTTNSILHETTLANATYRTIVRPNVDTLYSESLIDLSANDVVATMPAVEGRFFVWPFYDVYGNNFCNIGTATSSRAGKYLVTYRPSNPGCIASDTGEYAGTIYMPTPYGAALLRIEVDNTTDADYIVSSIQPGFTLDLHAAGRPQMAPALTRPLLNDGLAVDDIPLQSDIPPARIALFNLPEVPGDVSFVMAVLPLAGISRGSYSQPSGVDLPSAYSAAQAHIHSVETRGFFTSFGNGWSALRADVSGDFHSHYDVRAFVALEGYMQLNTTEALYPSYEVTQTLYSDQSYTVEFYGKPQVLGFWSLTAYDEHGYLVPNDLDRYLLNNRGGMTYPNCTLISETPANSRARFYMLLQSTDYPASSEWESNWLPTPADGKAFSFLMRFYGPESSLFDGTYKYPKITAVEVNPPIPTAF</sequence>
<accession>A0AAD7JXU8</accession>
<protein>
    <recommendedName>
        <fullName evidence="5">DUF1214 domain-containing protein</fullName>
    </recommendedName>
</protein>
<dbReference type="Proteomes" id="UP001215280">
    <property type="component" value="Unassembled WGS sequence"/>
</dbReference>
<evidence type="ECO:0000313" key="3">
    <source>
        <dbReference type="EMBL" id="KAJ7774160.1"/>
    </source>
</evidence>
<evidence type="ECO:0000259" key="1">
    <source>
        <dbReference type="Pfam" id="PF06742"/>
    </source>
</evidence>